<keyword evidence="2" id="KW-0597">Phosphoprotein</keyword>
<keyword evidence="5" id="KW-0511">Multifunctional enzyme</keyword>
<dbReference type="Pfam" id="PF08240">
    <property type="entry name" value="ADH_N"/>
    <property type="match status" value="1"/>
</dbReference>
<dbReference type="Gene3D" id="3.90.180.10">
    <property type="entry name" value="Medium-chain alcohol dehydrogenases, catalytic domain"/>
    <property type="match status" value="1"/>
</dbReference>
<dbReference type="GO" id="GO:1901336">
    <property type="term" value="P:lactone biosynthetic process"/>
    <property type="evidence" value="ECO:0007669"/>
    <property type="project" value="UniProtKB-ARBA"/>
</dbReference>
<dbReference type="InterPro" id="IPR036736">
    <property type="entry name" value="ACP-like_sf"/>
</dbReference>
<dbReference type="Gene3D" id="1.10.1200.10">
    <property type="entry name" value="ACP-like"/>
    <property type="match status" value="1"/>
</dbReference>
<dbReference type="InterPro" id="IPR057326">
    <property type="entry name" value="KR_dom"/>
</dbReference>
<dbReference type="Pfam" id="PF13602">
    <property type="entry name" value="ADH_zinc_N_2"/>
    <property type="match status" value="1"/>
</dbReference>
<dbReference type="GO" id="GO:0006633">
    <property type="term" value="P:fatty acid biosynthetic process"/>
    <property type="evidence" value="ECO:0007669"/>
    <property type="project" value="TreeGrafter"/>
</dbReference>
<dbReference type="InterPro" id="IPR036291">
    <property type="entry name" value="NAD(P)-bd_dom_sf"/>
</dbReference>
<dbReference type="STRING" id="708187.A0A1Q8S0B0"/>
<dbReference type="GO" id="GO:0031177">
    <property type="term" value="F:phosphopantetheine binding"/>
    <property type="evidence" value="ECO:0007669"/>
    <property type="project" value="InterPro"/>
</dbReference>
<dbReference type="PANTHER" id="PTHR43775">
    <property type="entry name" value="FATTY ACID SYNTHASE"/>
    <property type="match status" value="1"/>
</dbReference>
<name>A0A1Q8S0B0_9PEZI</name>
<comment type="caution">
    <text evidence="7">The sequence shown here is derived from an EMBL/GenBank/DDBJ whole genome shotgun (WGS) entry which is preliminary data.</text>
</comment>
<dbReference type="InterPro" id="IPR050091">
    <property type="entry name" value="PKS_NRPS_Biosynth_Enz"/>
</dbReference>
<dbReference type="SUPFAM" id="SSF50129">
    <property type="entry name" value="GroES-like"/>
    <property type="match status" value="1"/>
</dbReference>
<organism evidence="7 8">
    <name type="scientific">Colletotrichum chlorophyti</name>
    <dbReference type="NCBI Taxonomy" id="708187"/>
    <lineage>
        <taxon>Eukaryota</taxon>
        <taxon>Fungi</taxon>
        <taxon>Dikarya</taxon>
        <taxon>Ascomycota</taxon>
        <taxon>Pezizomycotina</taxon>
        <taxon>Sordariomycetes</taxon>
        <taxon>Hypocreomycetidae</taxon>
        <taxon>Glomerellales</taxon>
        <taxon>Glomerellaceae</taxon>
        <taxon>Colletotrichum</taxon>
    </lineage>
</organism>
<evidence type="ECO:0000313" key="7">
    <source>
        <dbReference type="EMBL" id="OLN94032.1"/>
    </source>
</evidence>
<dbReference type="InterPro" id="IPR011032">
    <property type="entry name" value="GroES-like_sf"/>
</dbReference>
<keyword evidence="8" id="KW-1185">Reference proteome</keyword>
<gene>
    <name evidence="7" type="ORF">CCHL11_03395</name>
</gene>
<dbReference type="Pfam" id="PF00550">
    <property type="entry name" value="PP-binding"/>
    <property type="match status" value="1"/>
</dbReference>
<dbReference type="SUPFAM" id="SSF47336">
    <property type="entry name" value="ACP-like"/>
    <property type="match status" value="1"/>
</dbReference>
<dbReference type="InterPro" id="IPR009081">
    <property type="entry name" value="PP-bd_ACP"/>
</dbReference>
<reference evidence="7 8" key="1">
    <citation type="submission" date="2016-11" db="EMBL/GenBank/DDBJ databases">
        <title>Draft Genome Assembly of Colletotrichum chlorophyti a pathogen of herbaceous plants.</title>
        <authorList>
            <person name="Gan P."/>
            <person name="Narusaka M."/>
            <person name="Tsushima A."/>
            <person name="Narusaka Y."/>
            <person name="Takano Y."/>
            <person name="Shirasu K."/>
        </authorList>
    </citation>
    <scope>NUCLEOTIDE SEQUENCE [LARGE SCALE GENOMIC DNA]</scope>
    <source>
        <strain evidence="7 8">NTL11</strain>
    </source>
</reference>
<dbReference type="EMBL" id="MPGH01000048">
    <property type="protein sequence ID" value="OLN94032.1"/>
    <property type="molecule type" value="Genomic_DNA"/>
</dbReference>
<dbReference type="SMART" id="SM00829">
    <property type="entry name" value="PKS_ER"/>
    <property type="match status" value="1"/>
</dbReference>
<feature type="domain" description="Carrier" evidence="6">
    <location>
        <begin position="726"/>
        <end position="806"/>
    </location>
</feature>
<dbReference type="PANTHER" id="PTHR43775:SF37">
    <property type="entry name" value="SI:DKEY-61P9.11"/>
    <property type="match status" value="1"/>
</dbReference>
<sequence>MTAVCNVMFRKLSQERRSRHRISDHVDADMEFAYLSKTDALLVPRSTWVSVPKALCDSHARDTGTASRTLRIARPGQLATLTWAPREQPRDLVSDAVQVRVHAAGLNFKDVLVAMGVSSVLNDGDASLGFEAAGVVTAVGSFVSRVQAGDRVMLFAPQAGCFSTSVRVPELLCARIPDTLSFEHAAGMPCVFTTVLRALVDKVHLRPGRSILVHSAAGGVGLAAIQIARWLGAEVFATVGSEEKRDFLRDTVGIDSARIFGSRDEWFADDVMTASAGRGVDVVLNSLTGELLHASWRCVAPRGTLVDIGKRDAAARSKLPMDSMDDNRAFVGIDMSRLATLDASEIGSLLDQVVELYHEGAISPVTPLRNLPCSEISDAFQCLAKGTHIGKIVVGFAGADIDAGTLPLTPEPPDPVFRPDRIYIITGGIGGLGASVARWLAHHGARNLAILSRSVGTSDHDVSVLAELRGMGCEVRAHVCDIVDEAAVRAVVSGISRSHRVGGVIHLAMVLADVEMPEMTAEEWRAATAPKIAGTWNLHRALRRGEEDFFVLIGSMFGVTGRAGQANYAAANTFLDSFVQYRRGLGLPCSVLDVGPVEDVGTLARKRELREAMGIAGAKFLTEQDLLDSLQLAIVESRVGTNLEDRNGHSFLCGAQMGIGFRCTVPLDHPQNSVVWKHDPRMVFYSHVDHQSDESMGERRNASAVMAQWVSRAREQPAELDKPVAVVFLAREIARRVLTSLMIADEDGSKADASRSMPLSSFGMDSLMTIEIRNWWRSAFGVDVNLLQLTSAPSFEHLGKLAARQMKEKFSVATDVAS</sequence>
<dbReference type="PROSITE" id="PS50075">
    <property type="entry name" value="CARRIER"/>
    <property type="match status" value="1"/>
</dbReference>
<protein>
    <submittedName>
        <fullName evidence="7">Lovastatin diketide synthase LovF 6</fullName>
    </submittedName>
</protein>
<dbReference type="SUPFAM" id="SSF51735">
    <property type="entry name" value="NAD(P)-binding Rossmann-fold domains"/>
    <property type="match status" value="2"/>
</dbReference>
<dbReference type="InterPro" id="IPR013968">
    <property type="entry name" value="PKS_KR"/>
</dbReference>
<evidence type="ECO:0000259" key="6">
    <source>
        <dbReference type="PROSITE" id="PS50075"/>
    </source>
</evidence>
<dbReference type="InterPro" id="IPR020843">
    <property type="entry name" value="ER"/>
</dbReference>
<dbReference type="InterPro" id="IPR013154">
    <property type="entry name" value="ADH-like_N"/>
</dbReference>
<dbReference type="CDD" id="cd05195">
    <property type="entry name" value="enoyl_red"/>
    <property type="match status" value="1"/>
</dbReference>
<keyword evidence="3" id="KW-0808">Transferase</keyword>
<proteinExistence type="predicted"/>
<dbReference type="FunFam" id="3.40.50.720:FF:000209">
    <property type="entry name" value="Polyketide synthase Pks12"/>
    <property type="match status" value="1"/>
</dbReference>
<dbReference type="GO" id="GO:0016491">
    <property type="term" value="F:oxidoreductase activity"/>
    <property type="evidence" value="ECO:0007669"/>
    <property type="project" value="UniProtKB-KW"/>
</dbReference>
<dbReference type="Pfam" id="PF08659">
    <property type="entry name" value="KR"/>
    <property type="match status" value="1"/>
</dbReference>
<dbReference type="GO" id="GO:0004312">
    <property type="term" value="F:fatty acid synthase activity"/>
    <property type="evidence" value="ECO:0007669"/>
    <property type="project" value="TreeGrafter"/>
</dbReference>
<evidence type="ECO:0000256" key="2">
    <source>
        <dbReference type="ARBA" id="ARBA00022553"/>
    </source>
</evidence>
<evidence type="ECO:0000256" key="4">
    <source>
        <dbReference type="ARBA" id="ARBA00023002"/>
    </source>
</evidence>
<dbReference type="CDD" id="cd05274">
    <property type="entry name" value="KR_FAS_SDR_x"/>
    <property type="match status" value="1"/>
</dbReference>
<dbReference type="GO" id="GO:0044550">
    <property type="term" value="P:secondary metabolite biosynthetic process"/>
    <property type="evidence" value="ECO:0007669"/>
    <property type="project" value="UniProtKB-ARBA"/>
</dbReference>
<keyword evidence="4" id="KW-0560">Oxidoreductase</keyword>
<dbReference type="SMART" id="SM00822">
    <property type="entry name" value="PKS_KR"/>
    <property type="match status" value="1"/>
</dbReference>
<accession>A0A1Q8S0B0</accession>
<keyword evidence="1" id="KW-0596">Phosphopantetheine</keyword>
<evidence type="ECO:0000256" key="5">
    <source>
        <dbReference type="ARBA" id="ARBA00023268"/>
    </source>
</evidence>
<dbReference type="SMART" id="SM00823">
    <property type="entry name" value="PKS_PP"/>
    <property type="match status" value="1"/>
</dbReference>
<dbReference type="AlphaFoldDB" id="A0A1Q8S0B0"/>
<dbReference type="Proteomes" id="UP000186583">
    <property type="component" value="Unassembled WGS sequence"/>
</dbReference>
<evidence type="ECO:0000313" key="8">
    <source>
        <dbReference type="Proteomes" id="UP000186583"/>
    </source>
</evidence>
<evidence type="ECO:0000256" key="1">
    <source>
        <dbReference type="ARBA" id="ARBA00022450"/>
    </source>
</evidence>
<evidence type="ECO:0000256" key="3">
    <source>
        <dbReference type="ARBA" id="ARBA00022679"/>
    </source>
</evidence>
<dbReference type="Gene3D" id="3.40.50.720">
    <property type="entry name" value="NAD(P)-binding Rossmann-like Domain"/>
    <property type="match status" value="1"/>
</dbReference>
<dbReference type="InterPro" id="IPR020806">
    <property type="entry name" value="PKS_PP-bd"/>
</dbReference>
<dbReference type="OrthoDB" id="329835at2759"/>